<sequence length="299" mass="32410">MAFPRPEGIETYHTKPYPAIDVTRPELSAKDKVVLITGGGSGLGRAFTEHFAKAGSTKLAITGRRANVLEEAKKDIEATYPGAKVLTLVGDVADANAANDAFATIKSTFGPVDVLINNAGYLPHYVPIGSTDQGGFAEWWKGYEVNVKGSYNILTAFLSAAAKGATVINLSTAGVNVLFPTQSAYGSSKMAATRVFEYFQAEHPEFRVVNVAPGVVLTEMHERTISALDKMGKDQLPLDDISLPASYLVWASSPEAEFIKGRFVWVHWDVHELKALLEKRKDDKGFLHTAIEGMPNIPL</sequence>
<name>A0ACC3AAY3_9EURO</name>
<comment type="caution">
    <text evidence="1">The sequence shown here is derived from an EMBL/GenBank/DDBJ whole genome shotgun (WGS) entry which is preliminary data.</text>
</comment>
<dbReference type="EMBL" id="JAPDRQ010000049">
    <property type="protein sequence ID" value="KAJ9658584.1"/>
    <property type="molecule type" value="Genomic_DNA"/>
</dbReference>
<keyword evidence="2" id="KW-1185">Reference proteome</keyword>
<gene>
    <name evidence="1" type="ORF">H2198_003602</name>
</gene>
<protein>
    <submittedName>
        <fullName evidence="1">Uncharacterized protein</fullName>
    </submittedName>
</protein>
<accession>A0ACC3AAY3</accession>
<organism evidence="1 2">
    <name type="scientific">Neophaeococcomyces mojaviensis</name>
    <dbReference type="NCBI Taxonomy" id="3383035"/>
    <lineage>
        <taxon>Eukaryota</taxon>
        <taxon>Fungi</taxon>
        <taxon>Dikarya</taxon>
        <taxon>Ascomycota</taxon>
        <taxon>Pezizomycotina</taxon>
        <taxon>Eurotiomycetes</taxon>
        <taxon>Chaetothyriomycetidae</taxon>
        <taxon>Chaetothyriales</taxon>
        <taxon>Chaetothyriales incertae sedis</taxon>
        <taxon>Neophaeococcomyces</taxon>
    </lineage>
</organism>
<evidence type="ECO:0000313" key="1">
    <source>
        <dbReference type="EMBL" id="KAJ9658584.1"/>
    </source>
</evidence>
<dbReference type="Proteomes" id="UP001172386">
    <property type="component" value="Unassembled WGS sequence"/>
</dbReference>
<evidence type="ECO:0000313" key="2">
    <source>
        <dbReference type="Proteomes" id="UP001172386"/>
    </source>
</evidence>
<reference evidence="1" key="1">
    <citation type="submission" date="2022-10" db="EMBL/GenBank/DDBJ databases">
        <title>Culturing micro-colonial fungi from biological soil crusts in the Mojave desert and describing Neophaeococcomyces mojavensis, and introducing the new genera and species Taxawa tesnikishii.</title>
        <authorList>
            <person name="Kurbessoian T."/>
            <person name="Stajich J.E."/>
        </authorList>
    </citation>
    <scope>NUCLEOTIDE SEQUENCE</scope>
    <source>
        <strain evidence="1">JES_112</strain>
    </source>
</reference>
<proteinExistence type="predicted"/>